<gene>
    <name evidence="1" type="ORF">ACFO3E_09745</name>
</gene>
<organism evidence="1 2">
    <name type="scientific">Sphingobium tyrosinilyticum</name>
    <dbReference type="NCBI Taxonomy" id="2715436"/>
    <lineage>
        <taxon>Bacteria</taxon>
        <taxon>Pseudomonadati</taxon>
        <taxon>Pseudomonadota</taxon>
        <taxon>Alphaproteobacteria</taxon>
        <taxon>Sphingomonadales</taxon>
        <taxon>Sphingomonadaceae</taxon>
        <taxon>Sphingobium</taxon>
    </lineage>
</organism>
<name>A0ABV9F070_9SPHN</name>
<evidence type="ECO:0000313" key="2">
    <source>
        <dbReference type="Proteomes" id="UP001595957"/>
    </source>
</evidence>
<protein>
    <submittedName>
        <fullName evidence="1">Uncharacterized protein</fullName>
    </submittedName>
</protein>
<proteinExistence type="predicted"/>
<keyword evidence="2" id="KW-1185">Reference proteome</keyword>
<accession>A0ABV9F070</accession>
<dbReference type="EMBL" id="JBHSFZ010000016">
    <property type="protein sequence ID" value="MFC4594469.1"/>
    <property type="molecule type" value="Genomic_DNA"/>
</dbReference>
<evidence type="ECO:0000313" key="1">
    <source>
        <dbReference type="EMBL" id="MFC4594469.1"/>
    </source>
</evidence>
<sequence length="61" mass="6782">MNGYVKFETPDGDVLTINADRVSFVRRYRGTDQASAVNFEKGHYIVVKGDLESVMEALAEA</sequence>
<comment type="caution">
    <text evidence="1">The sequence shown here is derived from an EMBL/GenBank/DDBJ whole genome shotgun (WGS) entry which is preliminary data.</text>
</comment>
<dbReference type="Proteomes" id="UP001595957">
    <property type="component" value="Unassembled WGS sequence"/>
</dbReference>
<dbReference type="RefSeq" id="WP_066530006.1">
    <property type="nucleotide sequence ID" value="NZ_JBHSFZ010000016.1"/>
</dbReference>
<reference evidence="2" key="1">
    <citation type="journal article" date="2019" name="Int. J. Syst. Evol. Microbiol.">
        <title>The Global Catalogue of Microorganisms (GCM) 10K type strain sequencing project: providing services to taxonomists for standard genome sequencing and annotation.</title>
        <authorList>
            <consortium name="The Broad Institute Genomics Platform"/>
            <consortium name="The Broad Institute Genome Sequencing Center for Infectious Disease"/>
            <person name="Wu L."/>
            <person name="Ma J."/>
        </authorList>
    </citation>
    <scope>NUCLEOTIDE SEQUENCE [LARGE SCALE GENOMIC DNA]</scope>
    <source>
        <strain evidence="2">NBRC 103632</strain>
    </source>
</reference>